<sequence length="855" mass="95249">MQTYRDQPHRDHPVAAEEGGISGADWMTVDWSQLNRGDIDVFKRRLYAHLKHRLARSAEEASLHDWYTALAHTTRDLLVETWTDSQRAAASADAKRVCYLSLEFLIGRSLESNLLAVGMMDICHAALAEMGLDFGAIREQEPEAALGNGGLGRLAACFVDSLATLGIPGEGYGIHYHHGMFRQRIEDGRQVEVPENWLTYGNPWEFKRPDVCYPVRYGGRVEMVDDGEGHQSFVWIHAEEVLAIANDLPVPGYGGFGASSIRLWSARASQEFDLQDFNRGDYIGSVMAAMESESLSKVLYPDDSTEQGKVLRFRQEYFFVAASVADILHQFRAQSGADWSLLPEKVAIQLNDTHPTIAIPELMRLLIDEQGLGWDEAWEISRGVFAYTNHTLLPEALECWPVALFERLLPRHLQIIYEINRRFLDQVRAQVPDDADLVRRVSLIDENGGRRVRMAHLAVVGSHCVNGVARIHTDLMKSGLFADFHRLYPDKIVNRTNGITPRRWLNQANRPLARLISRHVDEDWPVNLDLLRALLPLAEDAGFAEEFRRAKTANKERFTSFSGRTLGVWIDPGSLFDVQVKRIHEYKRQLLNVLHVITRYNRLRHGLTAGMVPRTVIFAGKAAPGYAAAKMIIRLIHAVAGVVNGDPRTRDWLRVVFVPNYNVSSAEVIIPAADLSEQISTAGTEASGTGNMKLALNGALTIGTRDGANIEIAEEVGEENLFFFGLTAEEVAACRSGGYDPMAVMHANPELAEVLNMIRGGYFSPGEPEAFRPLVDALLYGGDHYLLLADYAAYVATQGLVDAAWQDAAGWTRSAITTVARMGKFSADLTVLDYARDIWGVKATAPVMQDLGPYR</sequence>
<evidence type="ECO:0000256" key="1">
    <source>
        <dbReference type="ARBA" id="ARBA00001275"/>
    </source>
</evidence>
<evidence type="ECO:0000256" key="4">
    <source>
        <dbReference type="ARBA" id="ARBA00006047"/>
    </source>
</evidence>
<comment type="function">
    <text evidence="13">Allosteric enzyme that catalyzes the rate-limiting step in glycogen catabolism, the phosphorolytic cleavage of glycogen to produce glucose-1-phosphate, and plays a central role in maintaining cellular and organismal glucose homeostasis.</text>
</comment>
<name>A0A7W9ZJ58_NOVIT</name>
<keyword evidence="10 13" id="KW-0119">Carbohydrate metabolism</keyword>
<dbReference type="GO" id="GO:0008184">
    <property type="term" value="F:glycogen phosphorylase activity"/>
    <property type="evidence" value="ECO:0007669"/>
    <property type="project" value="InterPro"/>
</dbReference>
<dbReference type="EMBL" id="JACIIX010000015">
    <property type="protein sequence ID" value="MBB6211963.1"/>
    <property type="molecule type" value="Genomic_DNA"/>
</dbReference>
<keyword evidence="6" id="KW-0021">Allosteric enzyme</keyword>
<evidence type="ECO:0000256" key="10">
    <source>
        <dbReference type="ARBA" id="ARBA00023277"/>
    </source>
</evidence>
<keyword evidence="15" id="KW-1185">Reference proteome</keyword>
<proteinExistence type="inferred from homology"/>
<dbReference type="Gene3D" id="3.40.50.2000">
    <property type="entry name" value="Glycogen Phosphorylase B"/>
    <property type="match status" value="2"/>
</dbReference>
<feature type="modified residue" description="N6-(pyridoxal phosphate)lysine" evidence="12">
    <location>
        <position position="693"/>
    </location>
</feature>
<dbReference type="InterPro" id="IPR011833">
    <property type="entry name" value="Glycg_phsphrylas"/>
</dbReference>
<keyword evidence="7 13" id="KW-0328">Glycosyltransferase</keyword>
<dbReference type="PANTHER" id="PTHR11468:SF3">
    <property type="entry name" value="GLYCOGEN PHOSPHORYLASE, LIVER FORM"/>
    <property type="match status" value="1"/>
</dbReference>
<dbReference type="CDD" id="cd04300">
    <property type="entry name" value="GT35_Glycogen_Phosphorylase"/>
    <property type="match status" value="1"/>
</dbReference>
<dbReference type="GO" id="GO:0005737">
    <property type="term" value="C:cytoplasm"/>
    <property type="evidence" value="ECO:0007669"/>
    <property type="project" value="UniProtKB-SubCell"/>
</dbReference>
<evidence type="ECO:0000256" key="2">
    <source>
        <dbReference type="ARBA" id="ARBA00001933"/>
    </source>
</evidence>
<dbReference type="RefSeq" id="WP_184265197.1">
    <property type="nucleotide sequence ID" value="NZ_JACIIX010000015.1"/>
</dbReference>
<evidence type="ECO:0000256" key="12">
    <source>
        <dbReference type="PIRSR" id="PIRSR000460-1"/>
    </source>
</evidence>
<keyword evidence="9 12" id="KW-0663">Pyridoxal phosphate</keyword>
<comment type="subcellular location">
    <subcellularLocation>
        <location evidence="3">Cytoplasm</location>
    </subcellularLocation>
</comment>
<gene>
    <name evidence="14" type="ORF">FHS48_003409</name>
</gene>
<protein>
    <recommendedName>
        <fullName evidence="13">Alpha-1,4 glucan phosphorylase</fullName>
        <ecNumber evidence="13">2.4.1.1</ecNumber>
    </recommendedName>
</protein>
<accession>A0A7W9ZJ58</accession>
<dbReference type="InterPro" id="IPR035090">
    <property type="entry name" value="Pyridoxal_P_attach_site"/>
</dbReference>
<dbReference type="InterPro" id="IPR000811">
    <property type="entry name" value="Glyco_trans_35"/>
</dbReference>
<evidence type="ECO:0000256" key="8">
    <source>
        <dbReference type="ARBA" id="ARBA00022679"/>
    </source>
</evidence>
<dbReference type="Proteomes" id="UP000544872">
    <property type="component" value="Unassembled WGS sequence"/>
</dbReference>
<comment type="catalytic activity">
    <reaction evidence="1 13">
        <text>[(1-&gt;4)-alpha-D-glucosyl](n) + phosphate = [(1-&gt;4)-alpha-D-glucosyl](n-1) + alpha-D-glucose 1-phosphate</text>
        <dbReference type="Rhea" id="RHEA:41732"/>
        <dbReference type="Rhea" id="RHEA-COMP:9584"/>
        <dbReference type="Rhea" id="RHEA-COMP:9586"/>
        <dbReference type="ChEBI" id="CHEBI:15444"/>
        <dbReference type="ChEBI" id="CHEBI:43474"/>
        <dbReference type="ChEBI" id="CHEBI:58601"/>
        <dbReference type="EC" id="2.4.1.1"/>
    </reaction>
</comment>
<organism evidence="14 15">
    <name type="scientific">Novispirillum itersonii</name>
    <name type="common">Aquaspirillum itersonii</name>
    <dbReference type="NCBI Taxonomy" id="189"/>
    <lineage>
        <taxon>Bacteria</taxon>
        <taxon>Pseudomonadati</taxon>
        <taxon>Pseudomonadota</taxon>
        <taxon>Alphaproteobacteria</taxon>
        <taxon>Rhodospirillales</taxon>
        <taxon>Novispirillaceae</taxon>
        <taxon>Novispirillum</taxon>
    </lineage>
</organism>
<dbReference type="PIRSF" id="PIRSF000460">
    <property type="entry name" value="Pprylas_GlgP"/>
    <property type="match status" value="1"/>
</dbReference>
<evidence type="ECO:0000256" key="3">
    <source>
        <dbReference type="ARBA" id="ARBA00004496"/>
    </source>
</evidence>
<evidence type="ECO:0000256" key="13">
    <source>
        <dbReference type="RuleBase" id="RU000587"/>
    </source>
</evidence>
<dbReference type="AlphaFoldDB" id="A0A7W9ZJ58"/>
<dbReference type="FunFam" id="3.40.50.2000:FF:000153">
    <property type="entry name" value="Alpha-1,4 glucan phosphorylase"/>
    <property type="match status" value="1"/>
</dbReference>
<keyword evidence="8 13" id="KW-0808">Transferase</keyword>
<comment type="similarity">
    <text evidence="4 13">Belongs to the glycogen phosphorylase family.</text>
</comment>
<comment type="function">
    <text evidence="11">Phosphorylase is an important allosteric enzyme in carbohydrate metabolism. Enzymes from different sources differ in their regulatory mechanisms and in their natural substrates. However, all known phosphorylases share catalytic and structural properties.</text>
</comment>
<dbReference type="PROSITE" id="PS00102">
    <property type="entry name" value="PHOSPHORYLASE"/>
    <property type="match status" value="1"/>
</dbReference>
<dbReference type="FunFam" id="3.40.50.2000:FF:000003">
    <property type="entry name" value="Alpha-1,4 glucan phosphorylase"/>
    <property type="match status" value="1"/>
</dbReference>
<dbReference type="NCBIfam" id="TIGR02093">
    <property type="entry name" value="P_ylase"/>
    <property type="match status" value="1"/>
</dbReference>
<reference evidence="14 15" key="1">
    <citation type="submission" date="2020-08" db="EMBL/GenBank/DDBJ databases">
        <title>Genomic Encyclopedia of Type Strains, Phase IV (KMG-IV): sequencing the most valuable type-strain genomes for metagenomic binning, comparative biology and taxonomic classification.</title>
        <authorList>
            <person name="Goeker M."/>
        </authorList>
    </citation>
    <scope>NUCLEOTIDE SEQUENCE [LARGE SCALE GENOMIC DNA]</scope>
    <source>
        <strain evidence="14 15">DSM 11590</strain>
    </source>
</reference>
<keyword evidence="5" id="KW-0963">Cytoplasm</keyword>
<dbReference type="GO" id="GO:0030170">
    <property type="term" value="F:pyridoxal phosphate binding"/>
    <property type="evidence" value="ECO:0007669"/>
    <property type="project" value="InterPro"/>
</dbReference>
<evidence type="ECO:0000256" key="7">
    <source>
        <dbReference type="ARBA" id="ARBA00022676"/>
    </source>
</evidence>
<comment type="caution">
    <text evidence="14">The sequence shown here is derived from an EMBL/GenBank/DDBJ whole genome shotgun (WGS) entry which is preliminary data.</text>
</comment>
<dbReference type="Pfam" id="PF00343">
    <property type="entry name" value="Phosphorylase"/>
    <property type="match status" value="1"/>
</dbReference>
<evidence type="ECO:0000256" key="6">
    <source>
        <dbReference type="ARBA" id="ARBA00022533"/>
    </source>
</evidence>
<dbReference type="SUPFAM" id="SSF53756">
    <property type="entry name" value="UDP-Glycosyltransferase/glycogen phosphorylase"/>
    <property type="match status" value="1"/>
</dbReference>
<evidence type="ECO:0000256" key="9">
    <source>
        <dbReference type="ARBA" id="ARBA00022898"/>
    </source>
</evidence>
<dbReference type="PANTHER" id="PTHR11468">
    <property type="entry name" value="GLYCOGEN PHOSPHORYLASE"/>
    <property type="match status" value="1"/>
</dbReference>
<evidence type="ECO:0000256" key="11">
    <source>
        <dbReference type="ARBA" id="ARBA00025174"/>
    </source>
</evidence>
<dbReference type="GO" id="GO:0005980">
    <property type="term" value="P:glycogen catabolic process"/>
    <property type="evidence" value="ECO:0007669"/>
    <property type="project" value="TreeGrafter"/>
</dbReference>
<evidence type="ECO:0000313" key="15">
    <source>
        <dbReference type="Proteomes" id="UP000544872"/>
    </source>
</evidence>
<dbReference type="EC" id="2.4.1.1" evidence="13"/>
<evidence type="ECO:0000256" key="5">
    <source>
        <dbReference type="ARBA" id="ARBA00022490"/>
    </source>
</evidence>
<evidence type="ECO:0000313" key="14">
    <source>
        <dbReference type="EMBL" id="MBB6211963.1"/>
    </source>
</evidence>
<comment type="cofactor">
    <cofactor evidence="2 13">
        <name>pyridoxal 5'-phosphate</name>
        <dbReference type="ChEBI" id="CHEBI:597326"/>
    </cofactor>
</comment>